<dbReference type="Gene3D" id="3.20.10.10">
    <property type="entry name" value="D-amino Acid Aminotransferase, subunit A, domain 2"/>
    <property type="match status" value="1"/>
</dbReference>
<comment type="subunit">
    <text evidence="3">Homodimer.</text>
</comment>
<comment type="cofactor">
    <cofactor evidence="1">
        <name>pyridoxal 5'-phosphate</name>
        <dbReference type="ChEBI" id="CHEBI:597326"/>
    </cofactor>
</comment>
<dbReference type="GO" id="GO:0008652">
    <property type="term" value="P:amino acid biosynthetic process"/>
    <property type="evidence" value="ECO:0007669"/>
    <property type="project" value="UniProtKB-ARBA"/>
</dbReference>
<comment type="caution">
    <text evidence="13">The sequence shown here is derived from an EMBL/GenBank/DDBJ whole genome shotgun (WGS) entry which is preliminary data.</text>
</comment>
<dbReference type="EC" id="2.6.1.21" evidence="4"/>
<comment type="catalytic activity">
    <reaction evidence="12">
        <text>D-alanine + 2-oxoglutarate = D-glutamate + pyruvate</text>
        <dbReference type="Rhea" id="RHEA:15869"/>
        <dbReference type="ChEBI" id="CHEBI:15361"/>
        <dbReference type="ChEBI" id="CHEBI:16810"/>
        <dbReference type="ChEBI" id="CHEBI:29986"/>
        <dbReference type="ChEBI" id="CHEBI:57416"/>
        <dbReference type="EC" id="2.6.1.21"/>
    </reaction>
</comment>
<dbReference type="SUPFAM" id="SSF56752">
    <property type="entry name" value="D-aminoacid aminotransferase-like PLP-dependent enzymes"/>
    <property type="match status" value="1"/>
</dbReference>
<dbReference type="GO" id="GO:0046416">
    <property type="term" value="P:D-amino acid metabolic process"/>
    <property type="evidence" value="ECO:0007669"/>
    <property type="project" value="InterPro"/>
</dbReference>
<dbReference type="InterPro" id="IPR001544">
    <property type="entry name" value="Aminotrans_IV"/>
</dbReference>
<keyword evidence="6 13" id="KW-0032">Aminotransferase</keyword>
<dbReference type="InterPro" id="IPR043132">
    <property type="entry name" value="BCAT-like_C"/>
</dbReference>
<dbReference type="Gene3D" id="3.30.470.10">
    <property type="match status" value="1"/>
</dbReference>
<evidence type="ECO:0000256" key="12">
    <source>
        <dbReference type="ARBA" id="ARBA00047911"/>
    </source>
</evidence>
<evidence type="ECO:0000256" key="7">
    <source>
        <dbReference type="ARBA" id="ARBA00022679"/>
    </source>
</evidence>
<dbReference type="GO" id="GO:0047810">
    <property type="term" value="F:D-alanine-2-oxoglutarate aminotransferase activity"/>
    <property type="evidence" value="ECO:0007669"/>
    <property type="project" value="UniProtKB-EC"/>
</dbReference>
<dbReference type="AlphaFoldDB" id="A0AAW8TMT2"/>
<evidence type="ECO:0000313" key="14">
    <source>
        <dbReference type="Proteomes" id="UP001245561"/>
    </source>
</evidence>
<dbReference type="InterPro" id="IPR036038">
    <property type="entry name" value="Aminotransferase-like"/>
</dbReference>
<reference evidence="13" key="1">
    <citation type="submission" date="2023-03" db="EMBL/GenBank/DDBJ databases">
        <authorList>
            <person name="Shen W."/>
            <person name="Cai J."/>
        </authorList>
    </citation>
    <scope>NUCLEOTIDE SEQUENCE</scope>
    <source>
        <strain evidence="13">P55-2</strain>
    </source>
</reference>
<gene>
    <name evidence="13" type="primary">dat</name>
    <name evidence="13" type="ORF">P7D36_08365</name>
</gene>
<dbReference type="FunFam" id="3.30.470.10:FF:000009">
    <property type="entry name" value="D-alanine aminotransferase"/>
    <property type="match status" value="1"/>
</dbReference>
<name>A0AAW8TMT2_9ENTE</name>
<keyword evidence="8" id="KW-0663">Pyridoxal phosphate</keyword>
<protein>
    <recommendedName>
        <fullName evidence="5">D-alanine aminotransferase</fullName>
        <ecNumber evidence="4">2.6.1.21</ecNumber>
    </recommendedName>
    <alternativeName>
        <fullName evidence="11">D-amino acid aminotransferase</fullName>
    </alternativeName>
    <alternativeName>
        <fullName evidence="9">D-amino acid transaminase</fullName>
    </alternativeName>
    <alternativeName>
        <fullName evidence="10">D-aspartate aminotransferase</fullName>
    </alternativeName>
</protein>
<dbReference type="CDD" id="cd01558">
    <property type="entry name" value="D-AAT_like"/>
    <property type="match status" value="1"/>
</dbReference>
<comment type="similarity">
    <text evidence="2">Belongs to the class-IV pyridoxal-phosphate-dependent aminotransferase family.</text>
</comment>
<evidence type="ECO:0000256" key="5">
    <source>
        <dbReference type="ARBA" id="ARBA00021779"/>
    </source>
</evidence>
<dbReference type="Proteomes" id="UP001245561">
    <property type="component" value="Unassembled WGS sequence"/>
</dbReference>
<evidence type="ECO:0000256" key="6">
    <source>
        <dbReference type="ARBA" id="ARBA00022576"/>
    </source>
</evidence>
<dbReference type="EMBL" id="JARPYT010000010">
    <property type="protein sequence ID" value="MDT2637520.1"/>
    <property type="molecule type" value="Genomic_DNA"/>
</dbReference>
<dbReference type="InterPro" id="IPR043131">
    <property type="entry name" value="BCAT-like_N"/>
</dbReference>
<keyword evidence="7 13" id="KW-0808">Transferase</keyword>
<dbReference type="GO" id="GO:0046394">
    <property type="term" value="P:carboxylic acid biosynthetic process"/>
    <property type="evidence" value="ECO:0007669"/>
    <property type="project" value="UniProtKB-ARBA"/>
</dbReference>
<evidence type="ECO:0000256" key="4">
    <source>
        <dbReference type="ARBA" id="ARBA00012874"/>
    </source>
</evidence>
<evidence type="ECO:0000256" key="10">
    <source>
        <dbReference type="ARBA" id="ARBA00033316"/>
    </source>
</evidence>
<dbReference type="PANTHER" id="PTHR42743:SF10">
    <property type="entry name" value="D-ALANINE AMINOTRANSFERASE"/>
    <property type="match status" value="1"/>
</dbReference>
<dbReference type="RefSeq" id="WP_311800598.1">
    <property type="nucleotide sequence ID" value="NZ_JARPYS010000019.1"/>
</dbReference>
<evidence type="ECO:0000256" key="2">
    <source>
        <dbReference type="ARBA" id="ARBA00009320"/>
    </source>
</evidence>
<organism evidence="13 14">
    <name type="scientific">Enterococcus dongliensis</name>
    <dbReference type="NCBI Taxonomy" id="2559925"/>
    <lineage>
        <taxon>Bacteria</taxon>
        <taxon>Bacillati</taxon>
        <taxon>Bacillota</taxon>
        <taxon>Bacilli</taxon>
        <taxon>Lactobacillales</taxon>
        <taxon>Enterococcaceae</taxon>
        <taxon>Enterococcus</taxon>
    </lineage>
</organism>
<dbReference type="Pfam" id="PF01063">
    <property type="entry name" value="Aminotran_4"/>
    <property type="match status" value="1"/>
</dbReference>
<dbReference type="NCBIfam" id="TIGR01121">
    <property type="entry name" value="D_amino_aminoT"/>
    <property type="match status" value="1"/>
</dbReference>
<dbReference type="PANTHER" id="PTHR42743">
    <property type="entry name" value="AMINO-ACID AMINOTRANSFERASE"/>
    <property type="match status" value="1"/>
</dbReference>
<dbReference type="InterPro" id="IPR005784">
    <property type="entry name" value="D_amino_transT"/>
</dbReference>
<dbReference type="InterPro" id="IPR050571">
    <property type="entry name" value="Class-IV_PLP-Dep_Aminotrnsfr"/>
</dbReference>
<evidence type="ECO:0000313" key="13">
    <source>
        <dbReference type="EMBL" id="MDT2637520.1"/>
    </source>
</evidence>
<evidence type="ECO:0000256" key="3">
    <source>
        <dbReference type="ARBA" id="ARBA00011738"/>
    </source>
</evidence>
<dbReference type="FunFam" id="3.20.10.10:FF:000002">
    <property type="entry name" value="D-alanine aminotransferase"/>
    <property type="match status" value="1"/>
</dbReference>
<accession>A0AAW8TMT2</accession>
<evidence type="ECO:0000256" key="8">
    <source>
        <dbReference type="ARBA" id="ARBA00022898"/>
    </source>
</evidence>
<proteinExistence type="inferred from homology"/>
<evidence type="ECO:0000256" key="11">
    <source>
        <dbReference type="ARBA" id="ARBA00033391"/>
    </source>
</evidence>
<evidence type="ECO:0000256" key="1">
    <source>
        <dbReference type="ARBA" id="ARBA00001933"/>
    </source>
</evidence>
<dbReference type="GO" id="GO:0030170">
    <property type="term" value="F:pyridoxal phosphate binding"/>
    <property type="evidence" value="ECO:0007669"/>
    <property type="project" value="InterPro"/>
</dbReference>
<evidence type="ECO:0000256" key="9">
    <source>
        <dbReference type="ARBA" id="ARBA00030138"/>
    </source>
</evidence>
<sequence>MKVLWNEQIIDESKVKIDLEDRGYQFGDGIYEVIRIYDGCMYMEKEHLDRFWESAQKIRMTLPFTQVELSQRLHRLANEVGIENGRIYFQVTRGVAKPRLHDFPDSAVVQPVLLADIQPVSRPSVKQNLGIRAGFVEDRRWLHCDIKSISLLGNLLALDEAKQKGFEEAVLLREGFVTEASASNLWMVKDGILYTHPDGQLILPGITKMKIRELTKALGIEVKEVAFTKKELLAADECFKTSSVAEIVPIIEIDKQKIGDGMPGKVTKRILKAYIEAINLFVQAHLDRCQ</sequence>
<dbReference type="GO" id="GO:0005829">
    <property type="term" value="C:cytosol"/>
    <property type="evidence" value="ECO:0007669"/>
    <property type="project" value="TreeGrafter"/>
</dbReference>